<dbReference type="Pfam" id="PF07002">
    <property type="entry name" value="Copine"/>
    <property type="match status" value="1"/>
</dbReference>
<name>A0A6P8HXK3_ACTTE</name>
<dbReference type="GO" id="GO:0016567">
    <property type="term" value="P:protein ubiquitination"/>
    <property type="evidence" value="ECO:0007669"/>
    <property type="project" value="TreeGrafter"/>
</dbReference>
<keyword evidence="1" id="KW-0812">Transmembrane</keyword>
<dbReference type="SUPFAM" id="SSF53300">
    <property type="entry name" value="vWA-like"/>
    <property type="match status" value="1"/>
</dbReference>
<feature type="domain" description="VWFA" evidence="2">
    <location>
        <begin position="83"/>
        <end position="303"/>
    </location>
</feature>
<accession>A0A6P8HXK3</accession>
<dbReference type="InterPro" id="IPR010734">
    <property type="entry name" value="Copine_C"/>
</dbReference>
<dbReference type="InterPro" id="IPR036465">
    <property type="entry name" value="vWFA_dom_sf"/>
</dbReference>
<dbReference type="PROSITE" id="PS50234">
    <property type="entry name" value="VWFA"/>
    <property type="match status" value="1"/>
</dbReference>
<dbReference type="InterPro" id="IPR052079">
    <property type="entry name" value="E3_ligase/Copine_domain"/>
</dbReference>
<dbReference type="PANTHER" id="PTHR45751:SF53">
    <property type="entry name" value="VWFA DOMAIN-CONTAINING PROTEIN"/>
    <property type="match status" value="1"/>
</dbReference>
<evidence type="ECO:0000259" key="2">
    <source>
        <dbReference type="PROSITE" id="PS50234"/>
    </source>
</evidence>
<keyword evidence="1" id="KW-1133">Transmembrane helix</keyword>
<proteinExistence type="predicted"/>
<gene>
    <name evidence="4" type="primary">LOC116293960</name>
</gene>
<dbReference type="Gene3D" id="3.40.50.410">
    <property type="entry name" value="von Willebrand factor, type A domain"/>
    <property type="match status" value="1"/>
</dbReference>
<keyword evidence="1" id="KW-0472">Membrane</keyword>
<dbReference type="GeneID" id="116293960"/>
<evidence type="ECO:0000256" key="1">
    <source>
        <dbReference type="SAM" id="Phobius"/>
    </source>
</evidence>
<dbReference type="RefSeq" id="XP_031557322.1">
    <property type="nucleotide sequence ID" value="XM_031701462.1"/>
</dbReference>
<sequence>MLRFPWDVIVFFSTAVVGFLLYVVFTRPREAYKGYKKISRTFKDSSLSIALGLKEDFHAIQDKFFSVLEVSKAIKTAGLETSNLIIGVDFTASNEWQGRKSFHGRSLHHIFKNSSKKLNSYQTVIKTIGKTLEPFDEDNLIPVYGFGDVKTKDQSVFNFNSNDQPCKGLDSVLEAYNEVVRKVSLSGPTSFAPIIEKAIEIVSKDRTYYILVIIADGQVVEDQDLKTREAIVKASNYPISILVVGVGDGPWDRMHEYDELLSERKFDNFQFIEFNDIVANAKYPDAAFALHALMEIPDQYQAIKNLGLLREISENKQNDT</sequence>
<dbReference type="AlphaFoldDB" id="A0A6P8HXK3"/>
<dbReference type="OrthoDB" id="5855668at2759"/>
<dbReference type="PANTHER" id="PTHR45751">
    <property type="entry name" value="COPINE FAMILY PROTEIN 1"/>
    <property type="match status" value="1"/>
</dbReference>
<evidence type="ECO:0000313" key="4">
    <source>
        <dbReference type="RefSeq" id="XP_031557322.1"/>
    </source>
</evidence>
<organism evidence="3 4">
    <name type="scientific">Actinia tenebrosa</name>
    <name type="common">Australian red waratah sea anemone</name>
    <dbReference type="NCBI Taxonomy" id="6105"/>
    <lineage>
        <taxon>Eukaryota</taxon>
        <taxon>Metazoa</taxon>
        <taxon>Cnidaria</taxon>
        <taxon>Anthozoa</taxon>
        <taxon>Hexacorallia</taxon>
        <taxon>Actiniaria</taxon>
        <taxon>Actiniidae</taxon>
        <taxon>Actinia</taxon>
    </lineage>
</organism>
<evidence type="ECO:0000313" key="3">
    <source>
        <dbReference type="Proteomes" id="UP000515163"/>
    </source>
</evidence>
<protein>
    <submittedName>
        <fullName evidence="4">E3 ubiquitin-protein ligase RGLG5-like</fullName>
    </submittedName>
</protein>
<dbReference type="GO" id="GO:0004842">
    <property type="term" value="F:ubiquitin-protein transferase activity"/>
    <property type="evidence" value="ECO:0007669"/>
    <property type="project" value="TreeGrafter"/>
</dbReference>
<reference evidence="4" key="1">
    <citation type="submission" date="2025-08" db="UniProtKB">
        <authorList>
            <consortium name="RefSeq"/>
        </authorList>
    </citation>
    <scope>IDENTIFICATION</scope>
    <source>
        <tissue evidence="4">Tentacle</tissue>
    </source>
</reference>
<dbReference type="GO" id="GO:0005634">
    <property type="term" value="C:nucleus"/>
    <property type="evidence" value="ECO:0007669"/>
    <property type="project" value="TreeGrafter"/>
</dbReference>
<dbReference type="InParanoid" id="A0A6P8HXK3"/>
<feature type="transmembrane region" description="Helical" evidence="1">
    <location>
        <begin position="6"/>
        <end position="25"/>
    </location>
</feature>
<dbReference type="InterPro" id="IPR002035">
    <property type="entry name" value="VWF_A"/>
</dbReference>
<dbReference type="Proteomes" id="UP000515163">
    <property type="component" value="Unplaced"/>
</dbReference>
<keyword evidence="3" id="KW-1185">Reference proteome</keyword>
<dbReference type="KEGG" id="aten:116293960"/>
<dbReference type="SMART" id="SM00327">
    <property type="entry name" value="VWA"/>
    <property type="match status" value="1"/>
</dbReference>